<dbReference type="PANTHER" id="PTHR46696:SF4">
    <property type="entry name" value="BIOTIN BIOSYNTHESIS CYTOCHROME P450"/>
    <property type="match status" value="1"/>
</dbReference>
<dbReference type="EMBL" id="BMNE01000007">
    <property type="protein sequence ID" value="GGN93166.1"/>
    <property type="molecule type" value="Genomic_DNA"/>
</dbReference>
<dbReference type="Pfam" id="PF00067">
    <property type="entry name" value="p450"/>
    <property type="match status" value="1"/>
</dbReference>
<protein>
    <submittedName>
        <fullName evidence="9">Cytochrome P450</fullName>
    </submittedName>
</protein>
<keyword evidence="6 8" id="KW-0408">Iron</keyword>
<evidence type="ECO:0000256" key="6">
    <source>
        <dbReference type="ARBA" id="ARBA00023004"/>
    </source>
</evidence>
<keyword evidence="7 8" id="KW-0503">Monooxygenase</keyword>
<evidence type="ECO:0000256" key="4">
    <source>
        <dbReference type="ARBA" id="ARBA00022723"/>
    </source>
</evidence>
<keyword evidence="10" id="KW-1185">Reference proteome</keyword>
<keyword evidence="5 8" id="KW-0560">Oxidoreductase</keyword>
<evidence type="ECO:0000256" key="2">
    <source>
        <dbReference type="ARBA" id="ARBA00010617"/>
    </source>
</evidence>
<evidence type="ECO:0000313" key="9">
    <source>
        <dbReference type="EMBL" id="GGN93166.1"/>
    </source>
</evidence>
<comment type="cofactor">
    <cofactor evidence="1">
        <name>heme</name>
        <dbReference type="ChEBI" id="CHEBI:30413"/>
    </cofactor>
</comment>
<evidence type="ECO:0000256" key="7">
    <source>
        <dbReference type="ARBA" id="ARBA00023033"/>
    </source>
</evidence>
<evidence type="ECO:0000256" key="5">
    <source>
        <dbReference type="ARBA" id="ARBA00023002"/>
    </source>
</evidence>
<evidence type="ECO:0000256" key="1">
    <source>
        <dbReference type="ARBA" id="ARBA00001971"/>
    </source>
</evidence>
<sequence length="412" mass="43622">MTTDLGAIDLFDAAVLDDPYPLYRTLREHAPVHRVPGTDFFLVASWAAVAEATARTADFSSHLTGVLVAQPGAAPVTFDLDSTGQAVHVLATADGAVHSAHRGIVGPALAKRVRTLGPVVTALTEQLWAEELDGDRIDWATGIADRLPLALIAELVGFPRADVPQLLSWAYDSTEMLGGIVADGRMAALITSAAELANYAYQAVVAAKERAAGQDSPEALIDVLAAALAAGRIDEQQAVLIVVQLVGAGGESTAGLIASATRLLATDLDLQSRLRDRPELVPAFLDEALRVESPFRGHHRHVVADTELAGVALPAGSHLLLLWGAANRDPAMFGAPDVVDLERPRGRAHAAFGAGAHFCIGSALARLEATAAITLLLERTERFTLDDDAPPRWVPSLFVRRHASLPLRVTPR</sequence>
<dbReference type="InterPro" id="IPR036396">
    <property type="entry name" value="Cyt_P450_sf"/>
</dbReference>
<evidence type="ECO:0000313" key="10">
    <source>
        <dbReference type="Proteomes" id="UP000658127"/>
    </source>
</evidence>
<name>A0ABQ2KX20_9NOCA</name>
<dbReference type="Gene3D" id="1.10.630.10">
    <property type="entry name" value="Cytochrome P450"/>
    <property type="match status" value="1"/>
</dbReference>
<dbReference type="Proteomes" id="UP000658127">
    <property type="component" value="Unassembled WGS sequence"/>
</dbReference>
<reference evidence="10" key="1">
    <citation type="journal article" date="2019" name="Int. J. Syst. Evol. Microbiol.">
        <title>The Global Catalogue of Microorganisms (GCM) 10K type strain sequencing project: providing services to taxonomists for standard genome sequencing and annotation.</title>
        <authorList>
            <consortium name="The Broad Institute Genomics Platform"/>
            <consortium name="The Broad Institute Genome Sequencing Center for Infectious Disease"/>
            <person name="Wu L."/>
            <person name="Ma J."/>
        </authorList>
    </citation>
    <scope>NUCLEOTIDE SEQUENCE [LARGE SCALE GENOMIC DNA]</scope>
    <source>
        <strain evidence="10">CGMCC 4.7329</strain>
    </source>
</reference>
<dbReference type="RefSeq" id="WP_189033368.1">
    <property type="nucleotide sequence ID" value="NZ_BMNE01000007.1"/>
</dbReference>
<accession>A0ABQ2KX20</accession>
<dbReference type="InterPro" id="IPR002397">
    <property type="entry name" value="Cyt_P450_B"/>
</dbReference>
<evidence type="ECO:0000256" key="3">
    <source>
        <dbReference type="ARBA" id="ARBA00022617"/>
    </source>
</evidence>
<evidence type="ECO:0000256" key="8">
    <source>
        <dbReference type="RuleBase" id="RU000461"/>
    </source>
</evidence>
<organism evidence="9 10">
    <name type="scientific">Nocardia rhizosphaerihabitans</name>
    <dbReference type="NCBI Taxonomy" id="1691570"/>
    <lineage>
        <taxon>Bacteria</taxon>
        <taxon>Bacillati</taxon>
        <taxon>Actinomycetota</taxon>
        <taxon>Actinomycetes</taxon>
        <taxon>Mycobacteriales</taxon>
        <taxon>Nocardiaceae</taxon>
        <taxon>Nocardia</taxon>
    </lineage>
</organism>
<keyword evidence="4 8" id="KW-0479">Metal-binding</keyword>
<comment type="caution">
    <text evidence="9">The sequence shown here is derived from an EMBL/GenBank/DDBJ whole genome shotgun (WGS) entry which is preliminary data.</text>
</comment>
<dbReference type="SUPFAM" id="SSF48264">
    <property type="entry name" value="Cytochrome P450"/>
    <property type="match status" value="1"/>
</dbReference>
<dbReference type="InterPro" id="IPR017972">
    <property type="entry name" value="Cyt_P450_CS"/>
</dbReference>
<gene>
    <name evidence="9" type="ORF">GCM10011610_54910</name>
</gene>
<dbReference type="PROSITE" id="PS00086">
    <property type="entry name" value="CYTOCHROME_P450"/>
    <property type="match status" value="1"/>
</dbReference>
<dbReference type="PANTHER" id="PTHR46696">
    <property type="entry name" value="P450, PUTATIVE (EUROFUNG)-RELATED"/>
    <property type="match status" value="1"/>
</dbReference>
<keyword evidence="3 8" id="KW-0349">Heme</keyword>
<comment type="similarity">
    <text evidence="2 8">Belongs to the cytochrome P450 family.</text>
</comment>
<proteinExistence type="inferred from homology"/>
<dbReference type="InterPro" id="IPR001128">
    <property type="entry name" value="Cyt_P450"/>
</dbReference>
<dbReference type="PRINTS" id="PR00359">
    <property type="entry name" value="BP450"/>
</dbReference>